<dbReference type="EMBL" id="CATQJL010000112">
    <property type="protein sequence ID" value="CAJ0594784.1"/>
    <property type="molecule type" value="Genomic_DNA"/>
</dbReference>
<proteinExistence type="predicted"/>
<dbReference type="Proteomes" id="UP001176961">
    <property type="component" value="Unassembled WGS sequence"/>
</dbReference>
<accession>A0AA36M002</accession>
<evidence type="ECO:0000313" key="1">
    <source>
        <dbReference type="EMBL" id="CAJ0594784.1"/>
    </source>
</evidence>
<reference evidence="1" key="1">
    <citation type="submission" date="2023-07" db="EMBL/GenBank/DDBJ databases">
        <authorList>
            <consortium name="CYATHOMIX"/>
        </authorList>
    </citation>
    <scope>NUCLEOTIDE SEQUENCE</scope>
    <source>
        <strain evidence="1">N/A</strain>
    </source>
</reference>
<protein>
    <submittedName>
        <fullName evidence="1">Uncharacterized protein</fullName>
    </submittedName>
</protein>
<comment type="caution">
    <text evidence="1">The sequence shown here is derived from an EMBL/GenBank/DDBJ whole genome shotgun (WGS) entry which is preliminary data.</text>
</comment>
<keyword evidence="2" id="KW-1185">Reference proteome</keyword>
<sequence length="61" mass="6626">MKFIIVVLYLILFCPLAFSGLAPCQARTTNVYLNSVACIEFCRRMGGRSGSCDSGICVCRG</sequence>
<dbReference type="AlphaFoldDB" id="A0AA36M002"/>
<organism evidence="1 2">
    <name type="scientific">Cylicocyclus nassatus</name>
    <name type="common">Nematode worm</name>
    <dbReference type="NCBI Taxonomy" id="53992"/>
    <lineage>
        <taxon>Eukaryota</taxon>
        <taxon>Metazoa</taxon>
        <taxon>Ecdysozoa</taxon>
        <taxon>Nematoda</taxon>
        <taxon>Chromadorea</taxon>
        <taxon>Rhabditida</taxon>
        <taxon>Rhabditina</taxon>
        <taxon>Rhabditomorpha</taxon>
        <taxon>Strongyloidea</taxon>
        <taxon>Strongylidae</taxon>
        <taxon>Cylicocyclus</taxon>
    </lineage>
</organism>
<gene>
    <name evidence="1" type="ORF">CYNAS_LOCUS6767</name>
</gene>
<name>A0AA36M002_CYLNA</name>
<evidence type="ECO:0000313" key="2">
    <source>
        <dbReference type="Proteomes" id="UP001176961"/>
    </source>
</evidence>